<evidence type="ECO:0000256" key="1">
    <source>
        <dbReference type="SAM" id="MobiDB-lite"/>
    </source>
</evidence>
<reference evidence="3 4" key="1">
    <citation type="submission" date="2021-07" db="EMBL/GenBank/DDBJ databases">
        <title>Alteriqipengyuania abyssalis NZ-12B nov, sp.nov isolated from deep sea sponge in pacific ocean.</title>
        <authorList>
            <person name="Tareen S."/>
            <person name="Wink J."/>
        </authorList>
    </citation>
    <scope>NUCLEOTIDE SEQUENCE [LARGE SCALE GENOMIC DNA]</scope>
    <source>
        <strain evidence="3 4">NZ-12B</strain>
    </source>
</reference>
<proteinExistence type="predicted"/>
<keyword evidence="4" id="KW-1185">Reference proteome</keyword>
<keyword evidence="2" id="KW-0732">Signal</keyword>
<dbReference type="EMBL" id="JAHWXP010000002">
    <property type="protein sequence ID" value="MBY8337331.1"/>
    <property type="molecule type" value="Genomic_DNA"/>
</dbReference>
<protein>
    <submittedName>
        <fullName evidence="3">RcnB family protein</fullName>
    </submittedName>
</protein>
<gene>
    <name evidence="3" type="ORF">KYN89_09730</name>
</gene>
<dbReference type="Proteomes" id="UP000759298">
    <property type="component" value="Unassembled WGS sequence"/>
</dbReference>
<feature type="chain" id="PRO_5047331033" evidence="2">
    <location>
        <begin position="22"/>
        <end position="208"/>
    </location>
</feature>
<feature type="region of interest" description="Disordered" evidence="1">
    <location>
        <begin position="18"/>
        <end position="76"/>
    </location>
</feature>
<dbReference type="RefSeq" id="WP_222824844.1">
    <property type="nucleotide sequence ID" value="NZ_JAHWXP010000002.1"/>
</dbReference>
<comment type="caution">
    <text evidence="3">The sequence shown here is derived from an EMBL/GenBank/DDBJ whole genome shotgun (WGS) entry which is preliminary data.</text>
</comment>
<evidence type="ECO:0000313" key="4">
    <source>
        <dbReference type="Proteomes" id="UP000759298"/>
    </source>
</evidence>
<feature type="signal peptide" evidence="2">
    <location>
        <begin position="1"/>
        <end position="21"/>
    </location>
</feature>
<dbReference type="Pfam" id="PF11776">
    <property type="entry name" value="RcnB"/>
    <property type="match status" value="1"/>
</dbReference>
<accession>A0ABS7PEC3</accession>
<dbReference type="Gene3D" id="3.10.450.160">
    <property type="entry name" value="inner membrane protein cigr"/>
    <property type="match status" value="1"/>
</dbReference>
<evidence type="ECO:0000256" key="2">
    <source>
        <dbReference type="SAM" id="SignalP"/>
    </source>
</evidence>
<evidence type="ECO:0000313" key="3">
    <source>
        <dbReference type="EMBL" id="MBY8337331.1"/>
    </source>
</evidence>
<organism evidence="3 4">
    <name type="scientific">Alteriqipengyuania abyssalis</name>
    <dbReference type="NCBI Taxonomy" id="2860200"/>
    <lineage>
        <taxon>Bacteria</taxon>
        <taxon>Pseudomonadati</taxon>
        <taxon>Pseudomonadota</taxon>
        <taxon>Alphaproteobacteria</taxon>
        <taxon>Sphingomonadales</taxon>
        <taxon>Erythrobacteraceae</taxon>
        <taxon>Alteriqipengyuania</taxon>
    </lineage>
</organism>
<sequence length="208" mass="25982">MRNLVIMAVAAGLVLPTAASAQQRSPAEQAAWNARLESREAYAAQQRRDDRRDDRREAREDRREDRREEWRDDRRDARQDRRDDRREWRRDQREDRRDWREDRRDDRRDYRQARRDYRDWRAYRQAERNAFRRGAYYAPRGLAYRPVRVGARLNSNLFWGSRYWVDPYDYYLPQPRYGYQRYIRYGNDVLLIDTRNGRVLVVYDRFFW</sequence>
<name>A0ABS7PEC3_9SPHN</name>
<dbReference type="InterPro" id="IPR024572">
    <property type="entry name" value="RcnB"/>
</dbReference>
<feature type="compositionally biased region" description="Basic and acidic residues" evidence="1">
    <location>
        <begin position="36"/>
        <end position="76"/>
    </location>
</feature>